<dbReference type="SUPFAM" id="SSF56349">
    <property type="entry name" value="DNA breaking-rejoining enzymes"/>
    <property type="match status" value="1"/>
</dbReference>
<dbReference type="PANTHER" id="PTHR30349">
    <property type="entry name" value="PHAGE INTEGRASE-RELATED"/>
    <property type="match status" value="1"/>
</dbReference>
<dbReference type="InterPro" id="IPR011010">
    <property type="entry name" value="DNA_brk_join_enz"/>
</dbReference>
<dbReference type="Gene3D" id="1.10.150.130">
    <property type="match status" value="1"/>
</dbReference>
<evidence type="ECO:0000259" key="11">
    <source>
        <dbReference type="PROSITE" id="PS51898"/>
    </source>
</evidence>
<proteinExistence type="inferred from homology"/>
<dbReference type="PROSITE" id="PS51898">
    <property type="entry name" value="TYR_RECOMBINASE"/>
    <property type="match status" value="1"/>
</dbReference>
<evidence type="ECO:0000256" key="1">
    <source>
        <dbReference type="ARBA" id="ARBA00004496"/>
    </source>
</evidence>
<dbReference type="Gene3D" id="1.10.443.10">
    <property type="entry name" value="Intergrase catalytic core"/>
    <property type="match status" value="1"/>
</dbReference>
<keyword evidence="7 9" id="KW-0233">DNA recombination</keyword>
<evidence type="ECO:0000313" key="14">
    <source>
        <dbReference type="Proteomes" id="UP000245020"/>
    </source>
</evidence>
<dbReference type="HAMAP" id="MF_01808">
    <property type="entry name" value="Recomb_XerC_XerD"/>
    <property type="match status" value="1"/>
</dbReference>
<dbReference type="GO" id="GO:0009037">
    <property type="term" value="F:tyrosine-based site-specific recombinase activity"/>
    <property type="evidence" value="ECO:0007669"/>
    <property type="project" value="UniProtKB-UniRule"/>
</dbReference>
<feature type="domain" description="Tyr recombinase" evidence="11">
    <location>
        <begin position="122"/>
        <end position="307"/>
    </location>
</feature>
<keyword evidence="8 9" id="KW-0131">Cell cycle</keyword>
<dbReference type="Proteomes" id="UP000245020">
    <property type="component" value="Unassembled WGS sequence"/>
</dbReference>
<evidence type="ECO:0000256" key="9">
    <source>
        <dbReference type="HAMAP-Rule" id="MF_01808"/>
    </source>
</evidence>
<dbReference type="Pfam" id="PF00589">
    <property type="entry name" value="Phage_integrase"/>
    <property type="match status" value="1"/>
</dbReference>
<keyword evidence="14" id="KW-1185">Reference proteome</keyword>
<dbReference type="GO" id="GO:0005737">
    <property type="term" value="C:cytoplasm"/>
    <property type="evidence" value="ECO:0007669"/>
    <property type="project" value="UniProtKB-SubCell"/>
</dbReference>
<dbReference type="PROSITE" id="PS51900">
    <property type="entry name" value="CB"/>
    <property type="match status" value="1"/>
</dbReference>
<name>A0A2U2AFA4_9GAMM</name>
<keyword evidence="3 9" id="KW-0132">Cell division</keyword>
<dbReference type="InterPro" id="IPR010998">
    <property type="entry name" value="Integrase_recombinase_N"/>
</dbReference>
<keyword evidence="4 9" id="KW-0159">Chromosome partition</keyword>
<dbReference type="InterPro" id="IPR023009">
    <property type="entry name" value="Tyrosine_recombinase_XerC/XerD"/>
</dbReference>
<feature type="domain" description="Core-binding (CB)" evidence="12">
    <location>
        <begin position="7"/>
        <end position="101"/>
    </location>
</feature>
<comment type="function">
    <text evidence="9">Site-specific tyrosine recombinase, which acts by catalyzing the cutting and rejoining of the recombining DNA molecules. The XerC-XerD complex is essential to convert dimers of the bacterial chromosome into monomers to permit their segregation at cell division. It also contributes to the segregational stability of plasmids.</text>
</comment>
<feature type="region of interest" description="Disordered" evidence="10">
    <location>
        <begin position="310"/>
        <end position="336"/>
    </location>
</feature>
<dbReference type="Pfam" id="PF02899">
    <property type="entry name" value="Phage_int_SAM_1"/>
    <property type="match status" value="1"/>
</dbReference>
<dbReference type="GO" id="GO:0007059">
    <property type="term" value="P:chromosome segregation"/>
    <property type="evidence" value="ECO:0007669"/>
    <property type="project" value="UniProtKB-UniRule"/>
</dbReference>
<evidence type="ECO:0000256" key="5">
    <source>
        <dbReference type="ARBA" id="ARBA00022908"/>
    </source>
</evidence>
<feature type="active site" evidence="9">
    <location>
        <position position="285"/>
    </location>
</feature>
<dbReference type="RefSeq" id="WP_109189226.1">
    <property type="nucleotide sequence ID" value="NZ_BMYA01000003.1"/>
</dbReference>
<comment type="subcellular location">
    <subcellularLocation>
        <location evidence="1 9">Cytoplasm</location>
    </subcellularLocation>
</comment>
<gene>
    <name evidence="9" type="primary">xerC</name>
    <name evidence="13" type="ORF">DC083_05465</name>
</gene>
<feature type="active site" evidence="9">
    <location>
        <position position="262"/>
    </location>
</feature>
<keyword evidence="2 9" id="KW-0963">Cytoplasm</keyword>
<dbReference type="OrthoDB" id="9801717at2"/>
<accession>A0A2U2AFA4</accession>
<evidence type="ECO:0000256" key="3">
    <source>
        <dbReference type="ARBA" id="ARBA00022618"/>
    </source>
</evidence>
<dbReference type="InterPro" id="IPR044068">
    <property type="entry name" value="CB"/>
</dbReference>
<dbReference type="PANTHER" id="PTHR30349:SF81">
    <property type="entry name" value="TYROSINE RECOMBINASE XERC"/>
    <property type="match status" value="1"/>
</dbReference>
<sequence length="336" mass="38167">MTQLKIESQSPLVVEANLFLAGYQRQYREHSARAKQVALSQLIAYLEMRAIATWGQCDDRVLRQYIIYRSKTALPGSEKPLSSSSIETHLASIRIFFQYLQEKGLIQHNQARLVSTPKKGQRLPTVIEADLVNQILDRTPEDELEVRDLAILELLYSSGLRLAEIASLELSDLDFKEQLVKVIDGKGGKDRIVPIGRKAIIALETWCALRLNWLSEVPAITTNALFISKRGGQLSDRQISRRVKLYAEKSGVHINLHPHLLRHSMATHILESSQDIRLVQELLGHADISTTQVYTHLNFNHLAKIFDAAHPRAKRKASNKEKTLKRPQSDDEVEEF</sequence>
<dbReference type="InterPro" id="IPR004107">
    <property type="entry name" value="Integrase_SAM-like_N"/>
</dbReference>
<dbReference type="GO" id="GO:0003677">
    <property type="term" value="F:DNA binding"/>
    <property type="evidence" value="ECO:0007669"/>
    <property type="project" value="UniProtKB-UniRule"/>
</dbReference>
<evidence type="ECO:0000256" key="7">
    <source>
        <dbReference type="ARBA" id="ARBA00023172"/>
    </source>
</evidence>
<dbReference type="GO" id="GO:0051301">
    <property type="term" value="P:cell division"/>
    <property type="evidence" value="ECO:0007669"/>
    <property type="project" value="UniProtKB-KW"/>
</dbReference>
<dbReference type="CDD" id="cd00798">
    <property type="entry name" value="INT_XerDC_C"/>
    <property type="match status" value="1"/>
</dbReference>
<evidence type="ECO:0000256" key="4">
    <source>
        <dbReference type="ARBA" id="ARBA00022829"/>
    </source>
</evidence>
<dbReference type="InterPro" id="IPR013762">
    <property type="entry name" value="Integrase-like_cat_sf"/>
</dbReference>
<evidence type="ECO:0000313" key="13">
    <source>
        <dbReference type="EMBL" id="PWD81335.1"/>
    </source>
</evidence>
<dbReference type="AlphaFoldDB" id="A0A2U2AFA4"/>
<keyword evidence="6 9" id="KW-0238">DNA-binding</keyword>
<reference evidence="14" key="1">
    <citation type="submission" date="2018-05" db="EMBL/GenBank/DDBJ databases">
        <title>Ignatzschineria dubaiensis sp. nov., isolated from necrotic foot tissues of dromedaries (Camelus dromedarius) and associated maggots in Dubai, United Arab Emirates.</title>
        <authorList>
            <person name="Tsang C.C."/>
            <person name="Tang J.Y.M."/>
            <person name="Fong J.Y.H."/>
            <person name="Kinne J."/>
            <person name="Lee H.H."/>
            <person name="Joseph M."/>
            <person name="Jose S."/>
            <person name="Schuster R.K."/>
            <person name="Tang Y."/>
            <person name="Sivakumar S."/>
            <person name="Chen J.H.K."/>
            <person name="Teng J.L.L."/>
            <person name="Lau S.K.P."/>
            <person name="Wernery U."/>
            <person name="Woo P.C.Y."/>
        </authorList>
    </citation>
    <scope>NUCLEOTIDE SEQUENCE [LARGE SCALE GENOMIC DNA]</scope>
    <source>
        <strain evidence="14">KCTC 22644</strain>
    </source>
</reference>
<evidence type="ECO:0000256" key="6">
    <source>
        <dbReference type="ARBA" id="ARBA00023125"/>
    </source>
</evidence>
<keyword evidence="5 9" id="KW-0229">DNA integration</keyword>
<evidence type="ECO:0000256" key="8">
    <source>
        <dbReference type="ARBA" id="ARBA00023306"/>
    </source>
</evidence>
<protein>
    <recommendedName>
        <fullName evidence="9">Tyrosine recombinase XerC</fullName>
    </recommendedName>
</protein>
<comment type="caution">
    <text evidence="13">The sequence shown here is derived from an EMBL/GenBank/DDBJ whole genome shotgun (WGS) entry which is preliminary data.</text>
</comment>
<dbReference type="EMBL" id="QEWQ01000003">
    <property type="protein sequence ID" value="PWD81335.1"/>
    <property type="molecule type" value="Genomic_DNA"/>
</dbReference>
<evidence type="ECO:0000256" key="2">
    <source>
        <dbReference type="ARBA" id="ARBA00022490"/>
    </source>
</evidence>
<dbReference type="InterPro" id="IPR050090">
    <property type="entry name" value="Tyrosine_recombinase_XerCD"/>
</dbReference>
<evidence type="ECO:0000259" key="12">
    <source>
        <dbReference type="PROSITE" id="PS51900"/>
    </source>
</evidence>
<feature type="active site" evidence="9">
    <location>
        <position position="186"/>
    </location>
</feature>
<comment type="similarity">
    <text evidence="9">Belongs to the 'phage' integrase family. XerC subfamily.</text>
</comment>
<organism evidence="13 14">
    <name type="scientific">Ignatzschineria ureiclastica</name>
    <dbReference type="NCBI Taxonomy" id="472582"/>
    <lineage>
        <taxon>Bacteria</taxon>
        <taxon>Pseudomonadati</taxon>
        <taxon>Pseudomonadota</taxon>
        <taxon>Gammaproteobacteria</taxon>
        <taxon>Cardiobacteriales</taxon>
        <taxon>Ignatzschineriaceae</taxon>
        <taxon>Ignatzschineria</taxon>
    </lineage>
</organism>
<dbReference type="SUPFAM" id="SSF47823">
    <property type="entry name" value="lambda integrase-like, N-terminal domain"/>
    <property type="match status" value="1"/>
</dbReference>
<evidence type="ECO:0000256" key="10">
    <source>
        <dbReference type="SAM" id="MobiDB-lite"/>
    </source>
</evidence>
<feature type="compositionally biased region" description="Basic and acidic residues" evidence="10">
    <location>
        <begin position="318"/>
        <end position="329"/>
    </location>
</feature>
<dbReference type="InterPro" id="IPR002104">
    <property type="entry name" value="Integrase_catalytic"/>
</dbReference>
<comment type="subunit">
    <text evidence="9">Forms a cyclic heterotetrameric complex composed of two molecules of XerC and two molecules of XerD.</text>
</comment>
<feature type="active site" description="O-(3'-phospho-DNA)-tyrosine intermediate" evidence="9">
    <location>
        <position position="294"/>
    </location>
</feature>
<feature type="active site" evidence="9">
    <location>
        <position position="161"/>
    </location>
</feature>
<feature type="active site" evidence="9">
    <location>
        <position position="259"/>
    </location>
</feature>
<dbReference type="GO" id="GO:0006313">
    <property type="term" value="P:DNA transposition"/>
    <property type="evidence" value="ECO:0007669"/>
    <property type="project" value="UniProtKB-UniRule"/>
</dbReference>